<name>A0AAV3W0G8_9CLOT</name>
<gene>
    <name evidence="1" type="ORF">CDIOL_13970</name>
</gene>
<dbReference type="AlphaFoldDB" id="A0AAV3W0G8"/>
<dbReference type="RefSeq" id="WP_051144797.1">
    <property type="nucleotide sequence ID" value="NZ_BJLA01000003.1"/>
</dbReference>
<evidence type="ECO:0000313" key="2">
    <source>
        <dbReference type="Proteomes" id="UP000325212"/>
    </source>
</evidence>
<sequence length="305" mass="33610">MKKKFEFNCKLLKNIIEYGKQNINETVIYSVSTLKDPKDNTLIFGNALNEESIKKLKKVKNSLIILNTKDSYFSSDSSYLLYVDRPREEYAKVLDFILKLQPKDNRKHILIDGYYKGESSIIGKNTVIEPLVFIDNDVKIGDNCIIKTGAKIRRNVIIGNNCIIKENAVIGDDGFGVERDEDGTTYKIPHLGGVKICNNVEVGALSCICQGTIEPTVIEEYVKIDDCVFIAHNCFIDRGTLIIANAEISGSVHIGANSWIAPNSCIRDGTTVGDNTLVGIGAVVVNNIDSNVVVAGNPAKLYNNS</sequence>
<reference evidence="1 2" key="1">
    <citation type="submission" date="2019-06" db="EMBL/GenBank/DDBJ databases">
        <title>Draft genome sequence of Clostridium diolis DSM 15410.</title>
        <authorList>
            <person name="Kobayashi H."/>
            <person name="Tanizawa Y."/>
            <person name="Tohno M."/>
        </authorList>
    </citation>
    <scope>NUCLEOTIDE SEQUENCE [LARGE SCALE GENOMIC DNA]</scope>
    <source>
        <strain evidence="1 2">DSM 15410</strain>
    </source>
</reference>
<dbReference type="InterPro" id="IPR001451">
    <property type="entry name" value="Hexapep"/>
</dbReference>
<accession>A0AAV3W0G8</accession>
<dbReference type="InterPro" id="IPR007691">
    <property type="entry name" value="LpxD"/>
</dbReference>
<dbReference type="GO" id="GO:0016410">
    <property type="term" value="F:N-acyltransferase activity"/>
    <property type="evidence" value="ECO:0007669"/>
    <property type="project" value="InterPro"/>
</dbReference>
<dbReference type="InterPro" id="IPR050179">
    <property type="entry name" value="Trans_hexapeptide_repeat"/>
</dbReference>
<keyword evidence="2" id="KW-1185">Reference proteome</keyword>
<dbReference type="InterPro" id="IPR011004">
    <property type="entry name" value="Trimer_LpxA-like_sf"/>
</dbReference>
<evidence type="ECO:0008006" key="3">
    <source>
        <dbReference type="Google" id="ProtNLM"/>
    </source>
</evidence>
<protein>
    <recommendedName>
        <fullName evidence="3">UDP-3-O-(3-hydroxymyristoyl)glucosamine N-acyltransferase</fullName>
    </recommendedName>
</protein>
<dbReference type="PANTHER" id="PTHR43300">
    <property type="entry name" value="ACETYLTRANSFERASE"/>
    <property type="match status" value="1"/>
</dbReference>
<comment type="caution">
    <text evidence="1">The sequence shown here is derived from an EMBL/GenBank/DDBJ whole genome shotgun (WGS) entry which is preliminary data.</text>
</comment>
<dbReference type="GO" id="GO:0016020">
    <property type="term" value="C:membrane"/>
    <property type="evidence" value="ECO:0007669"/>
    <property type="project" value="GOC"/>
</dbReference>
<dbReference type="Gene3D" id="3.40.1390.10">
    <property type="entry name" value="MurE/MurF, N-terminal domain"/>
    <property type="match status" value="1"/>
</dbReference>
<evidence type="ECO:0000313" key="1">
    <source>
        <dbReference type="EMBL" id="GEA30474.1"/>
    </source>
</evidence>
<dbReference type="CDD" id="cd03352">
    <property type="entry name" value="LbH_LpxD"/>
    <property type="match status" value="1"/>
</dbReference>
<organism evidence="1 2">
    <name type="scientific">Clostridium diolis</name>
    <dbReference type="NCBI Taxonomy" id="223919"/>
    <lineage>
        <taxon>Bacteria</taxon>
        <taxon>Bacillati</taxon>
        <taxon>Bacillota</taxon>
        <taxon>Clostridia</taxon>
        <taxon>Eubacteriales</taxon>
        <taxon>Clostridiaceae</taxon>
        <taxon>Clostridium</taxon>
    </lineage>
</organism>
<dbReference type="EMBL" id="BJLA01000003">
    <property type="protein sequence ID" value="GEA30474.1"/>
    <property type="molecule type" value="Genomic_DNA"/>
</dbReference>
<dbReference type="GO" id="GO:0009245">
    <property type="term" value="P:lipid A biosynthetic process"/>
    <property type="evidence" value="ECO:0007669"/>
    <property type="project" value="InterPro"/>
</dbReference>
<dbReference type="SUPFAM" id="SSF51161">
    <property type="entry name" value="Trimeric LpxA-like enzymes"/>
    <property type="match status" value="1"/>
</dbReference>
<dbReference type="Gene3D" id="2.160.10.10">
    <property type="entry name" value="Hexapeptide repeat proteins"/>
    <property type="match status" value="1"/>
</dbReference>
<dbReference type="Proteomes" id="UP000325212">
    <property type="component" value="Unassembled WGS sequence"/>
</dbReference>
<dbReference type="Pfam" id="PF00132">
    <property type="entry name" value="Hexapep"/>
    <property type="match status" value="1"/>
</dbReference>
<proteinExistence type="predicted"/>